<dbReference type="PROSITE" id="PS51671">
    <property type="entry name" value="ACT"/>
    <property type="match status" value="1"/>
</dbReference>
<evidence type="ECO:0000256" key="5">
    <source>
        <dbReference type="ARBA" id="ARBA00013213"/>
    </source>
</evidence>
<comment type="catalytic activity">
    <reaction evidence="15">
        <text>L-homoserine + NADP(+) = L-aspartate 4-semialdehyde + NADPH + H(+)</text>
        <dbReference type="Rhea" id="RHEA:15761"/>
        <dbReference type="ChEBI" id="CHEBI:15378"/>
        <dbReference type="ChEBI" id="CHEBI:57476"/>
        <dbReference type="ChEBI" id="CHEBI:57783"/>
        <dbReference type="ChEBI" id="CHEBI:58349"/>
        <dbReference type="ChEBI" id="CHEBI:537519"/>
        <dbReference type="EC" id="1.1.1.3"/>
    </reaction>
    <physiologicalReaction direction="right-to-left" evidence="15">
        <dbReference type="Rhea" id="RHEA:15763"/>
    </physiologicalReaction>
</comment>
<dbReference type="Pfam" id="PF03447">
    <property type="entry name" value="NAD_binding_3"/>
    <property type="match status" value="1"/>
</dbReference>
<protein>
    <recommendedName>
        <fullName evidence="6 18">Homoserine dehydrogenase</fullName>
        <ecNumber evidence="5 18">1.1.1.3</ecNumber>
    </recommendedName>
</protein>
<keyword evidence="22" id="KW-1185">Reference proteome</keyword>
<keyword evidence="9" id="KW-0479">Metal-binding</keyword>
<evidence type="ECO:0000256" key="6">
    <source>
        <dbReference type="ARBA" id="ARBA00013376"/>
    </source>
</evidence>
<dbReference type="SUPFAM" id="SSF55347">
    <property type="entry name" value="Glyceraldehyde-3-phosphate dehydrogenase-like, C-terminal domain"/>
    <property type="match status" value="1"/>
</dbReference>
<dbReference type="InterPro" id="IPR016204">
    <property type="entry name" value="HDH"/>
</dbReference>
<feature type="domain" description="ACT" evidence="20">
    <location>
        <begin position="369"/>
        <end position="444"/>
    </location>
</feature>
<evidence type="ECO:0000256" key="19">
    <source>
        <dbReference type="RuleBase" id="RU004171"/>
    </source>
</evidence>
<dbReference type="GO" id="GO:0009086">
    <property type="term" value="P:methionine biosynthetic process"/>
    <property type="evidence" value="ECO:0007669"/>
    <property type="project" value="UniProtKB-KW"/>
</dbReference>
<keyword evidence="14 18" id="KW-0486">Methionine biosynthesis</keyword>
<dbReference type="EMBL" id="JACHEQ010000013">
    <property type="protein sequence ID" value="MBB5356300.1"/>
    <property type="molecule type" value="Genomic_DNA"/>
</dbReference>
<evidence type="ECO:0000256" key="7">
    <source>
        <dbReference type="ARBA" id="ARBA00022605"/>
    </source>
</evidence>
<proteinExistence type="inferred from homology"/>
<name>A0A7W8JFY0_9BACL</name>
<evidence type="ECO:0000313" key="21">
    <source>
        <dbReference type="EMBL" id="MBB5356300.1"/>
    </source>
</evidence>
<dbReference type="InterPro" id="IPR036291">
    <property type="entry name" value="NAD(P)-bd_dom_sf"/>
</dbReference>
<keyword evidence="11 18" id="KW-0560">Oxidoreductase</keyword>
<dbReference type="EC" id="1.1.1.3" evidence="5 18"/>
<dbReference type="GO" id="GO:0009088">
    <property type="term" value="P:threonine biosynthetic process"/>
    <property type="evidence" value="ECO:0007669"/>
    <property type="project" value="UniProtKB-UniPathway"/>
</dbReference>
<dbReference type="PANTHER" id="PTHR43331">
    <property type="entry name" value="HOMOSERINE DEHYDROGENASE"/>
    <property type="match status" value="1"/>
</dbReference>
<accession>A0A7W8JFY0</accession>
<evidence type="ECO:0000256" key="10">
    <source>
        <dbReference type="ARBA" id="ARBA00022857"/>
    </source>
</evidence>
<dbReference type="InterPro" id="IPR019811">
    <property type="entry name" value="HDH_CS"/>
</dbReference>
<evidence type="ECO:0000256" key="14">
    <source>
        <dbReference type="ARBA" id="ARBA00023167"/>
    </source>
</evidence>
<dbReference type="GO" id="GO:0004412">
    <property type="term" value="F:homoserine dehydrogenase activity"/>
    <property type="evidence" value="ECO:0007669"/>
    <property type="project" value="UniProtKB-EC"/>
</dbReference>
<dbReference type="InterPro" id="IPR002912">
    <property type="entry name" value="ACT_dom"/>
</dbReference>
<dbReference type="AlphaFoldDB" id="A0A7W8JFY0"/>
<dbReference type="GO" id="GO:0046872">
    <property type="term" value="F:metal ion binding"/>
    <property type="evidence" value="ECO:0007669"/>
    <property type="project" value="UniProtKB-KW"/>
</dbReference>
<dbReference type="NCBIfam" id="NF004976">
    <property type="entry name" value="PRK06349.1"/>
    <property type="match status" value="1"/>
</dbReference>
<comment type="cofactor">
    <cofactor evidence="1">
        <name>a metal cation</name>
        <dbReference type="ChEBI" id="CHEBI:25213"/>
    </cofactor>
</comment>
<dbReference type="Pfam" id="PF01842">
    <property type="entry name" value="ACT"/>
    <property type="match status" value="1"/>
</dbReference>
<comment type="similarity">
    <text evidence="4 19">Belongs to the homoserine dehydrogenase family.</text>
</comment>
<evidence type="ECO:0000259" key="20">
    <source>
        <dbReference type="PROSITE" id="PS51671"/>
    </source>
</evidence>
<dbReference type="InterPro" id="IPR045865">
    <property type="entry name" value="ACT-like_dom_sf"/>
</dbReference>
<dbReference type="Gene3D" id="3.30.360.10">
    <property type="entry name" value="Dihydrodipicolinate Reductase, domain 2"/>
    <property type="match status" value="1"/>
</dbReference>
<dbReference type="InterPro" id="IPR001342">
    <property type="entry name" value="HDH_cat"/>
</dbReference>
<keyword evidence="13" id="KW-0915">Sodium</keyword>
<evidence type="ECO:0000256" key="18">
    <source>
        <dbReference type="RuleBase" id="RU000579"/>
    </source>
</evidence>
<keyword evidence="10 17" id="KW-0521">NADP</keyword>
<dbReference type="SUPFAM" id="SSF55021">
    <property type="entry name" value="ACT-like"/>
    <property type="match status" value="1"/>
</dbReference>
<feature type="active site" description="Proton donor" evidence="16">
    <location>
        <position position="224"/>
    </location>
</feature>
<keyword evidence="7 18" id="KW-0028">Amino-acid biosynthesis</keyword>
<evidence type="ECO:0000256" key="11">
    <source>
        <dbReference type="ARBA" id="ARBA00023002"/>
    </source>
</evidence>
<dbReference type="Proteomes" id="UP000583699">
    <property type="component" value="Unassembled WGS sequence"/>
</dbReference>
<reference evidence="21 22" key="1">
    <citation type="submission" date="2020-08" db="EMBL/GenBank/DDBJ databases">
        <title>Genomic Encyclopedia of Type Strains, Phase IV (KMG-IV): sequencing the most valuable type-strain genomes for metagenomic binning, comparative biology and taxonomic classification.</title>
        <authorList>
            <person name="Goeker M."/>
        </authorList>
    </citation>
    <scope>NUCLEOTIDE SEQUENCE [LARGE SCALE GENOMIC DNA]</scope>
    <source>
        <strain evidence="21 22">DSM 19169</strain>
    </source>
</reference>
<dbReference type="UniPathway" id="UPA00051">
    <property type="reaction ID" value="UER00465"/>
</dbReference>
<evidence type="ECO:0000256" key="1">
    <source>
        <dbReference type="ARBA" id="ARBA00001920"/>
    </source>
</evidence>
<evidence type="ECO:0000256" key="2">
    <source>
        <dbReference type="ARBA" id="ARBA00005056"/>
    </source>
</evidence>
<comment type="pathway">
    <text evidence="3 18">Amino-acid biosynthesis; L-methionine biosynthesis via de novo pathway; L-homoserine from L-aspartate: step 3/3.</text>
</comment>
<comment type="pathway">
    <text evidence="2 18">Amino-acid biosynthesis; L-threonine biosynthesis; L-threonine from L-aspartate: step 3/5.</text>
</comment>
<dbReference type="FunFam" id="3.30.360.10:FF:000005">
    <property type="entry name" value="Homoserine dehydrogenase"/>
    <property type="match status" value="1"/>
</dbReference>
<evidence type="ECO:0000256" key="15">
    <source>
        <dbReference type="ARBA" id="ARBA00048841"/>
    </source>
</evidence>
<evidence type="ECO:0000256" key="8">
    <source>
        <dbReference type="ARBA" id="ARBA00022697"/>
    </source>
</evidence>
<dbReference type="PIRSF" id="PIRSF000098">
    <property type="entry name" value="Homoser_dehydrog"/>
    <property type="match status" value="1"/>
</dbReference>
<dbReference type="Pfam" id="PF00742">
    <property type="entry name" value="Homoserine_dh"/>
    <property type="match status" value="1"/>
</dbReference>
<dbReference type="FunFam" id="3.40.50.720:FF:000062">
    <property type="entry name" value="Homoserine dehydrogenase"/>
    <property type="match status" value="1"/>
</dbReference>
<evidence type="ECO:0000256" key="4">
    <source>
        <dbReference type="ARBA" id="ARBA00006753"/>
    </source>
</evidence>
<feature type="binding site" evidence="17">
    <location>
        <position position="124"/>
    </location>
    <ligand>
        <name>NADPH</name>
        <dbReference type="ChEBI" id="CHEBI:57783"/>
    </ligand>
</feature>
<evidence type="ECO:0000256" key="3">
    <source>
        <dbReference type="ARBA" id="ARBA00005062"/>
    </source>
</evidence>
<evidence type="ECO:0000256" key="16">
    <source>
        <dbReference type="PIRSR" id="PIRSR000098-1"/>
    </source>
</evidence>
<comment type="caution">
    <text evidence="21">The sequence shown here is derived from an EMBL/GenBank/DDBJ whole genome shotgun (WGS) entry which is preliminary data.</text>
</comment>
<dbReference type="PROSITE" id="PS01042">
    <property type="entry name" value="HOMOSER_DHGENASE"/>
    <property type="match status" value="1"/>
</dbReference>
<feature type="binding site" evidence="17">
    <location>
        <begin position="28"/>
        <end position="35"/>
    </location>
    <ligand>
        <name>NADP(+)</name>
        <dbReference type="ChEBI" id="CHEBI:58349"/>
    </ligand>
</feature>
<feature type="binding site" evidence="17">
    <location>
        <position position="209"/>
    </location>
    <ligand>
        <name>L-homoserine</name>
        <dbReference type="ChEBI" id="CHEBI:57476"/>
    </ligand>
</feature>
<dbReference type="CDD" id="cd04881">
    <property type="entry name" value="ACT_HSDH-Hom"/>
    <property type="match status" value="1"/>
</dbReference>
<keyword evidence="8 18" id="KW-0791">Threonine biosynthesis</keyword>
<dbReference type="PANTHER" id="PTHR43331:SF1">
    <property type="entry name" value="HOMOSERINE DEHYDROGENASE"/>
    <property type="match status" value="1"/>
</dbReference>
<gene>
    <name evidence="21" type="ORF">HNR43_002281</name>
</gene>
<evidence type="ECO:0000256" key="9">
    <source>
        <dbReference type="ARBA" id="ARBA00022723"/>
    </source>
</evidence>
<dbReference type="UniPathway" id="UPA00050">
    <property type="reaction ID" value="UER00063"/>
</dbReference>
<dbReference type="SUPFAM" id="SSF51735">
    <property type="entry name" value="NAD(P)-binding Rossmann-fold domains"/>
    <property type="match status" value="1"/>
</dbReference>
<dbReference type="Gene3D" id="3.30.70.260">
    <property type="match status" value="1"/>
</dbReference>
<dbReference type="GO" id="GO:0050661">
    <property type="term" value="F:NADP binding"/>
    <property type="evidence" value="ECO:0007669"/>
    <property type="project" value="InterPro"/>
</dbReference>
<keyword evidence="12" id="KW-0520">NAD</keyword>
<dbReference type="InterPro" id="IPR005106">
    <property type="entry name" value="Asp/hSer_DH_NAD-bd"/>
</dbReference>
<sequence>MSTIQKQMFITEKQEVGKMVKSVSVGLLGLGTVGSGVVKIIKNHQDKLIHQIGCPVEIKKIAVRDRSKKRDVVLPEAVLTTYVEEVINDPDIDVVIEVMGGVEETRQYILQALKNGKHVVTANKDLMALYGTELLSVASEHGCDLFYEASVAGGIPILRSLVDGLASDRITKMMGIVNGTTNYILTKMSKFNRPYEEVLAEAQALGYAEADPTSDVEGLDAARKMAILARLGFSMHIDLQDVYVKGITGITEEDLNYSKRLGYTMKLIGIAHRDGEKVEVSVQPTLLPETHPLASVNDEYNAVYVYGEAVGETMFYGPGAGSLPTATSVVSDLVAVMKNMRLGVNGRSAVTPQYDKCLKDDSEIYSKYFLRIHVKDQVGAFAKITSLFSERGVSFEKILQLPLKQKDLAEIVLVTHQASLKDYRDVLQQLRDLEVVEEVKSSYRVEGEGAL</sequence>
<dbReference type="Gene3D" id="3.40.50.720">
    <property type="entry name" value="NAD(P)-binding Rossmann-like Domain"/>
    <property type="match status" value="1"/>
</dbReference>
<organism evidence="21 22">
    <name type="scientific">Anoxybacillus mongoliensis</name>
    <dbReference type="NCBI Taxonomy" id="452565"/>
    <lineage>
        <taxon>Bacteria</taxon>
        <taxon>Bacillati</taxon>
        <taxon>Bacillota</taxon>
        <taxon>Bacilli</taxon>
        <taxon>Bacillales</taxon>
        <taxon>Anoxybacillaceae</taxon>
        <taxon>Anoxybacillus</taxon>
    </lineage>
</organism>
<evidence type="ECO:0000256" key="17">
    <source>
        <dbReference type="PIRSR" id="PIRSR000098-2"/>
    </source>
</evidence>
<evidence type="ECO:0000256" key="12">
    <source>
        <dbReference type="ARBA" id="ARBA00023027"/>
    </source>
</evidence>
<evidence type="ECO:0000256" key="13">
    <source>
        <dbReference type="ARBA" id="ARBA00023053"/>
    </source>
</evidence>
<evidence type="ECO:0000313" key="22">
    <source>
        <dbReference type="Proteomes" id="UP000583699"/>
    </source>
</evidence>